<evidence type="ECO:0000259" key="4">
    <source>
        <dbReference type="PROSITE" id="PS52004"/>
    </source>
</evidence>
<dbReference type="InterPro" id="IPR016039">
    <property type="entry name" value="Thiolase-like"/>
</dbReference>
<dbReference type="Gene3D" id="3.40.47.10">
    <property type="match status" value="1"/>
</dbReference>
<evidence type="ECO:0000313" key="6">
    <source>
        <dbReference type="Proteomes" id="UP000837803"/>
    </source>
</evidence>
<dbReference type="RefSeq" id="WP_238750434.1">
    <property type="nucleotide sequence ID" value="NZ_CAKLPZ010000001.1"/>
</dbReference>
<dbReference type="InterPro" id="IPR020841">
    <property type="entry name" value="PKS_Beta-ketoAc_synthase_dom"/>
</dbReference>
<protein>
    <submittedName>
        <fullName evidence="5">3-oxoacyl-[acyl-carrier-protein] synthase 2</fullName>
        <ecNumber evidence="5">2.3.1.179</ecNumber>
    </submittedName>
</protein>
<comment type="caution">
    <text evidence="5">The sequence shown here is derived from an EMBL/GenBank/DDBJ whole genome shotgun (WGS) entry which is preliminary data.</text>
</comment>
<keyword evidence="5" id="KW-0012">Acyltransferase</keyword>
<dbReference type="PANTHER" id="PTHR11712">
    <property type="entry name" value="POLYKETIDE SYNTHASE-RELATED"/>
    <property type="match status" value="1"/>
</dbReference>
<reference evidence="5" key="1">
    <citation type="submission" date="2021-12" db="EMBL/GenBank/DDBJ databases">
        <authorList>
            <person name="Rodrigo-Torres L."/>
            <person name="Arahal R. D."/>
            <person name="Lucena T."/>
        </authorList>
    </citation>
    <scope>NUCLEOTIDE SEQUENCE</scope>
    <source>
        <strain evidence="5">CECT 8419</strain>
    </source>
</reference>
<name>A0ABM9B013_9BACT</name>
<dbReference type="GO" id="GO:0004315">
    <property type="term" value="F:3-oxoacyl-[acyl-carrier-protein] synthase activity"/>
    <property type="evidence" value="ECO:0007669"/>
    <property type="project" value="UniProtKB-EC"/>
</dbReference>
<dbReference type="EC" id="2.3.1.179" evidence="5"/>
<dbReference type="EMBL" id="CAKLPZ010000001">
    <property type="protein sequence ID" value="CAH1000383.1"/>
    <property type="molecule type" value="Genomic_DNA"/>
</dbReference>
<dbReference type="InterPro" id="IPR000794">
    <property type="entry name" value="Beta-ketoacyl_synthase"/>
</dbReference>
<evidence type="ECO:0000313" key="5">
    <source>
        <dbReference type="EMBL" id="CAH1000383.1"/>
    </source>
</evidence>
<evidence type="ECO:0000256" key="2">
    <source>
        <dbReference type="ARBA" id="ARBA00022679"/>
    </source>
</evidence>
<dbReference type="Pfam" id="PF00109">
    <property type="entry name" value="ketoacyl-synt"/>
    <property type="match status" value="1"/>
</dbReference>
<dbReference type="Pfam" id="PF02801">
    <property type="entry name" value="Ketoacyl-synt_C"/>
    <property type="match status" value="1"/>
</dbReference>
<dbReference type="PROSITE" id="PS00098">
    <property type="entry name" value="THIOLASE_1"/>
    <property type="match status" value="1"/>
</dbReference>
<keyword evidence="6" id="KW-1185">Reference proteome</keyword>
<gene>
    <name evidence="5" type="primary">fabF_2</name>
    <name evidence="5" type="ORF">LEM8419_01536</name>
</gene>
<dbReference type="SMART" id="SM00825">
    <property type="entry name" value="PKS_KS"/>
    <property type="match status" value="1"/>
</dbReference>
<dbReference type="SUPFAM" id="SSF53901">
    <property type="entry name" value="Thiolase-like"/>
    <property type="match status" value="1"/>
</dbReference>
<dbReference type="PANTHER" id="PTHR11712:SF347">
    <property type="entry name" value="BETA KETOACYL-ACYL CARRIER PROTEIN SYNTHASE"/>
    <property type="match status" value="1"/>
</dbReference>
<sequence length="389" mass="39758">MTDIGIIGAGSISAAGADRASAWQTYLSQQPTHRLDRTTGLPVYAIPAKAIAPAVTAFGGRRGMDRASLLAVHAAREAVTEAGWEGRDFSILVGCSRGPTASWETGYQQFDREQMVAPRTSPSTTLGSVGFALADYFRITQLSSSLSVTCSSGLHALLHGIALLRAGMADRVLVGGTEAPLTGFTIAQMRALRVYASAGRPGQLACRPLADPPSGMVLGEGAAFLALERISPGSSRTAVHVGFSREGGASSTGISSEGLALQHSMRAAIGGFLPPDAVIAHAPGTPQGDAAERNGIDAVFGSAPDSPLLTSLKWATGHTFGASGPLAVVAGLDMLNHGQLLALPYGGPSPPDAPSNILINATGFGGNAVSVLLRRGGIDGDNRKDQSAV</sequence>
<evidence type="ECO:0000256" key="3">
    <source>
        <dbReference type="RuleBase" id="RU003694"/>
    </source>
</evidence>
<evidence type="ECO:0000256" key="1">
    <source>
        <dbReference type="ARBA" id="ARBA00008467"/>
    </source>
</evidence>
<comment type="similarity">
    <text evidence="1 3">Belongs to the thiolase-like superfamily. Beta-ketoacyl-ACP synthases family.</text>
</comment>
<dbReference type="Proteomes" id="UP000837803">
    <property type="component" value="Unassembled WGS sequence"/>
</dbReference>
<dbReference type="InterPro" id="IPR014031">
    <property type="entry name" value="Ketoacyl_synth_C"/>
</dbReference>
<organism evidence="5 6">
    <name type="scientific">Neolewinella maritima</name>
    <dbReference type="NCBI Taxonomy" id="1383882"/>
    <lineage>
        <taxon>Bacteria</taxon>
        <taxon>Pseudomonadati</taxon>
        <taxon>Bacteroidota</taxon>
        <taxon>Saprospiria</taxon>
        <taxon>Saprospirales</taxon>
        <taxon>Lewinellaceae</taxon>
        <taxon>Neolewinella</taxon>
    </lineage>
</organism>
<feature type="domain" description="Ketosynthase family 3 (KS3)" evidence="4">
    <location>
        <begin position="1"/>
        <end position="375"/>
    </location>
</feature>
<accession>A0ABM9B013</accession>
<keyword evidence="2 3" id="KW-0808">Transferase</keyword>
<dbReference type="PROSITE" id="PS52004">
    <property type="entry name" value="KS3_2"/>
    <property type="match status" value="1"/>
</dbReference>
<dbReference type="InterPro" id="IPR014030">
    <property type="entry name" value="Ketoacyl_synth_N"/>
</dbReference>
<dbReference type="InterPro" id="IPR020615">
    <property type="entry name" value="Thiolase_acyl_enz_int_AS"/>
</dbReference>
<proteinExistence type="inferred from homology"/>